<keyword evidence="2" id="KW-0067">ATP-binding</keyword>
<evidence type="ECO:0000256" key="2">
    <source>
        <dbReference type="PROSITE-ProRule" id="PRU00781"/>
    </source>
</evidence>
<keyword evidence="2" id="KW-0547">Nucleotide-binding</keyword>
<dbReference type="EMBL" id="CP097506">
    <property type="protein sequence ID" value="URD99063.1"/>
    <property type="molecule type" value="Genomic_DNA"/>
</dbReference>
<keyword evidence="2" id="KW-0418">Kinase</keyword>
<gene>
    <name evidence="5" type="ORF">MUK42_30924</name>
</gene>
<dbReference type="Pfam" id="PF01504">
    <property type="entry name" value="PIP5K"/>
    <property type="match status" value="1"/>
</dbReference>
<feature type="non-terminal residue" evidence="5">
    <location>
        <position position="1"/>
    </location>
</feature>
<organism evidence="5 6">
    <name type="scientific">Musa troglodytarum</name>
    <name type="common">fe'i banana</name>
    <dbReference type="NCBI Taxonomy" id="320322"/>
    <lineage>
        <taxon>Eukaryota</taxon>
        <taxon>Viridiplantae</taxon>
        <taxon>Streptophyta</taxon>
        <taxon>Embryophyta</taxon>
        <taxon>Tracheophyta</taxon>
        <taxon>Spermatophyta</taxon>
        <taxon>Magnoliopsida</taxon>
        <taxon>Liliopsida</taxon>
        <taxon>Zingiberales</taxon>
        <taxon>Musaceae</taxon>
        <taxon>Musa</taxon>
    </lineage>
</organism>
<evidence type="ECO:0000256" key="1">
    <source>
        <dbReference type="ARBA" id="ARBA00012172"/>
    </source>
</evidence>
<dbReference type="SUPFAM" id="SSF56104">
    <property type="entry name" value="SAICAR synthase-like"/>
    <property type="match status" value="1"/>
</dbReference>
<dbReference type="InterPro" id="IPR023610">
    <property type="entry name" value="PInositol-4/5-P-5/4-kinase"/>
</dbReference>
<dbReference type="InterPro" id="IPR027483">
    <property type="entry name" value="PInositol-4-P-4/5-kinase_C_sf"/>
</dbReference>
<dbReference type="Proteomes" id="UP001055439">
    <property type="component" value="Chromosome 4"/>
</dbReference>
<dbReference type="GO" id="GO:0016308">
    <property type="term" value="F:1-phosphatidylinositol-4-phosphate 5-kinase activity"/>
    <property type="evidence" value="ECO:0007669"/>
    <property type="project" value="UniProtKB-EC"/>
</dbReference>
<dbReference type="GO" id="GO:0005524">
    <property type="term" value="F:ATP binding"/>
    <property type="evidence" value="ECO:0007669"/>
    <property type="project" value="UniProtKB-UniRule"/>
</dbReference>
<keyword evidence="6" id="KW-1185">Reference proteome</keyword>
<keyword evidence="2" id="KW-0808">Transferase</keyword>
<evidence type="ECO:0000259" key="4">
    <source>
        <dbReference type="PROSITE" id="PS51455"/>
    </source>
</evidence>
<dbReference type="OrthoDB" id="70770at2759"/>
<dbReference type="GO" id="GO:0005886">
    <property type="term" value="C:plasma membrane"/>
    <property type="evidence" value="ECO:0007669"/>
    <property type="project" value="TreeGrafter"/>
</dbReference>
<dbReference type="InterPro" id="IPR002498">
    <property type="entry name" value="PInositol-4-P-4/5-kinase_core"/>
</dbReference>
<evidence type="ECO:0000313" key="5">
    <source>
        <dbReference type="EMBL" id="URD99063.1"/>
    </source>
</evidence>
<reference evidence="5" key="1">
    <citation type="submission" date="2022-05" db="EMBL/GenBank/DDBJ databases">
        <title>The Musa troglodytarum L. genome provides insights into the mechanism of non-climacteric behaviour and enrichment of carotenoids.</title>
        <authorList>
            <person name="Wang J."/>
        </authorList>
    </citation>
    <scope>NUCLEOTIDE SEQUENCE</scope>
    <source>
        <tissue evidence="5">Leaf</tissue>
    </source>
</reference>
<name>A0A9E7FS99_9LILI</name>
<evidence type="ECO:0000256" key="3">
    <source>
        <dbReference type="SAM" id="MobiDB-lite"/>
    </source>
</evidence>
<feature type="domain" description="PIPK" evidence="4">
    <location>
        <begin position="73"/>
        <end position="462"/>
    </location>
</feature>
<dbReference type="InterPro" id="IPR027484">
    <property type="entry name" value="PInositol-4-P-5-kinase_N"/>
</dbReference>
<feature type="compositionally biased region" description="Low complexity" evidence="3">
    <location>
        <begin position="358"/>
        <end position="370"/>
    </location>
</feature>
<dbReference type="EC" id="2.7.1.68" evidence="1"/>
<dbReference type="PANTHER" id="PTHR23086:SF111">
    <property type="entry name" value="PHOSPHATIDYLINOSITOL 4-PHOSPHATE 5-KINASE 10"/>
    <property type="match status" value="1"/>
</dbReference>
<evidence type="ECO:0000313" key="6">
    <source>
        <dbReference type="Proteomes" id="UP001055439"/>
    </source>
</evidence>
<dbReference type="GO" id="GO:0046854">
    <property type="term" value="P:phosphatidylinositol phosphate biosynthetic process"/>
    <property type="evidence" value="ECO:0007669"/>
    <property type="project" value="TreeGrafter"/>
</dbReference>
<dbReference type="AlphaFoldDB" id="A0A9E7FS99"/>
<dbReference type="Gene3D" id="3.30.800.10">
    <property type="entry name" value="Phosphatidylinositol Phosphate Kinase II Beta"/>
    <property type="match status" value="1"/>
</dbReference>
<dbReference type="Gene3D" id="3.30.810.10">
    <property type="entry name" value="2-Layer Sandwich"/>
    <property type="match status" value="1"/>
</dbReference>
<sequence length="474" mass="53480">PETAVTTKPRRRFNRCFPSASFLVEQRNGRWVGPPFPSSANGASIPRCSQPSPRRLLRSRLLLPLFRTSCLLPPHLLPLHASCLRSRSPITPPSGNMEQNLVLSEQEPSYHDFNSTSTFLLRCSIDSKGTQTEFEWTDYSTAVFRKLQEFEDIDISGYIDVIRGHETLRHLSNKKKVSSLHLSSDNRFALRIISKSHMKVLLEMLPKYYHHVKKYNNTLLTKFYGLHVVQPQGGKKVRFVVTRNILQSDLKIHKHFVLRDSLNSHHVHKTGDEEDLNMTFHLHTSLRHKLLTQLKHDCNFLEEAGIMHYSLLLGMHICSAPFEAVLQVHHSSANSAGADDCSESSDGAESGHSHADQSFPSDSDSSSSFPTETEGVLGVRMAARAVGSRKRESNLAPTRATGKNQLNNVFLFFGVIDILQQYSMLKHMEHAIKSLHADSPSASGLNPRAYSNHFQEYISKIFPENFDVSDANML</sequence>
<feature type="region of interest" description="Disordered" evidence="3">
    <location>
        <begin position="335"/>
        <end position="374"/>
    </location>
</feature>
<dbReference type="SMART" id="SM00330">
    <property type="entry name" value="PIPKc"/>
    <property type="match status" value="1"/>
</dbReference>
<protein>
    <recommendedName>
        <fullName evidence="1">1-phosphatidylinositol-4-phosphate 5-kinase</fullName>
        <ecNumber evidence="1">2.7.1.68</ecNumber>
    </recommendedName>
</protein>
<dbReference type="PROSITE" id="PS51455">
    <property type="entry name" value="PIPK"/>
    <property type="match status" value="1"/>
</dbReference>
<proteinExistence type="predicted"/>
<accession>A0A9E7FS99</accession>
<dbReference type="PANTHER" id="PTHR23086">
    <property type="entry name" value="PHOSPHATIDYLINOSITOL-4-PHOSPHATE 5-KINASE"/>
    <property type="match status" value="1"/>
</dbReference>